<keyword evidence="3" id="KW-1185">Reference proteome</keyword>
<sequence length="164" mass="18259">MQCLQKIVCFSIFTCSLLECAIISAGKRHQNKTTKVQTSTPVTRGLRCYNCLSHDHPGCWDPAHPDHANLTIPNIDCFIPGMTFHCIIITAESAKLVETGQDIGPVRARTCVPASNFTKRRVPYSMCNKLSLELSASEIFSRVNVLRPYCTLCKKDLCVDAQHC</sequence>
<comment type="caution">
    <text evidence="2">The sequence shown here is derived from an EMBL/GenBank/DDBJ whole genome shotgun (WGS) entry which is preliminary data.</text>
</comment>
<dbReference type="EMBL" id="CAJHNJ030000511">
    <property type="protein sequence ID" value="CAG9138197.1"/>
    <property type="molecule type" value="Genomic_DNA"/>
</dbReference>
<evidence type="ECO:0000313" key="2">
    <source>
        <dbReference type="EMBL" id="CAG9138197.1"/>
    </source>
</evidence>
<accession>A0A8S4GEB6</accession>
<dbReference type="Proteomes" id="UP000653454">
    <property type="component" value="Unassembled WGS sequence"/>
</dbReference>
<feature type="signal peptide" evidence="1">
    <location>
        <begin position="1"/>
        <end position="20"/>
    </location>
</feature>
<keyword evidence="1" id="KW-0732">Signal</keyword>
<reference evidence="2" key="1">
    <citation type="submission" date="2020-11" db="EMBL/GenBank/DDBJ databases">
        <authorList>
            <person name="Whiteford S."/>
        </authorList>
    </citation>
    <scope>NUCLEOTIDE SEQUENCE</scope>
</reference>
<evidence type="ECO:0000313" key="3">
    <source>
        <dbReference type="Proteomes" id="UP000653454"/>
    </source>
</evidence>
<dbReference type="AlphaFoldDB" id="A0A8S4GEB6"/>
<gene>
    <name evidence="2" type="ORF">PLXY2_LOCUS16452</name>
</gene>
<proteinExistence type="predicted"/>
<name>A0A8S4GEB6_PLUXY</name>
<feature type="chain" id="PRO_5035937884" evidence="1">
    <location>
        <begin position="21"/>
        <end position="164"/>
    </location>
</feature>
<organism evidence="2 3">
    <name type="scientific">Plutella xylostella</name>
    <name type="common">Diamondback moth</name>
    <name type="synonym">Plutella maculipennis</name>
    <dbReference type="NCBI Taxonomy" id="51655"/>
    <lineage>
        <taxon>Eukaryota</taxon>
        <taxon>Metazoa</taxon>
        <taxon>Ecdysozoa</taxon>
        <taxon>Arthropoda</taxon>
        <taxon>Hexapoda</taxon>
        <taxon>Insecta</taxon>
        <taxon>Pterygota</taxon>
        <taxon>Neoptera</taxon>
        <taxon>Endopterygota</taxon>
        <taxon>Lepidoptera</taxon>
        <taxon>Glossata</taxon>
        <taxon>Ditrysia</taxon>
        <taxon>Yponomeutoidea</taxon>
        <taxon>Plutellidae</taxon>
        <taxon>Plutella</taxon>
    </lineage>
</organism>
<evidence type="ECO:0000256" key="1">
    <source>
        <dbReference type="SAM" id="SignalP"/>
    </source>
</evidence>
<protein>
    <submittedName>
        <fullName evidence="2">(diamondback moth) hypothetical protein</fullName>
    </submittedName>
</protein>